<keyword evidence="3" id="KW-1185">Reference proteome</keyword>
<evidence type="ECO:0000313" key="2">
    <source>
        <dbReference type="EMBL" id="PZE19603.1"/>
    </source>
</evidence>
<keyword evidence="1" id="KW-0732">Signal</keyword>
<accession>A0A2W1NKM8</accession>
<organism evidence="2 3">
    <name type="scientific">Paenibacillus xerothermodurans</name>
    <dbReference type="NCBI Taxonomy" id="1977292"/>
    <lineage>
        <taxon>Bacteria</taxon>
        <taxon>Bacillati</taxon>
        <taxon>Bacillota</taxon>
        <taxon>Bacilli</taxon>
        <taxon>Bacillales</taxon>
        <taxon>Paenibacillaceae</taxon>
        <taxon>Paenibacillus</taxon>
    </lineage>
</organism>
<dbReference type="RefSeq" id="WP_089201348.1">
    <property type="nucleotide sequence ID" value="NZ_NHRJ02000015.1"/>
</dbReference>
<gene>
    <name evidence="2" type="ORF">CBW46_017975</name>
</gene>
<evidence type="ECO:0000256" key="1">
    <source>
        <dbReference type="SAM" id="SignalP"/>
    </source>
</evidence>
<dbReference type="AlphaFoldDB" id="A0A2W1NKM8"/>
<protein>
    <submittedName>
        <fullName evidence="2">Uncharacterized protein</fullName>
    </submittedName>
</protein>
<dbReference type="EMBL" id="NHRJ02000015">
    <property type="protein sequence ID" value="PZE19603.1"/>
    <property type="molecule type" value="Genomic_DNA"/>
</dbReference>
<sequence length="142" mass="16145">MVKYLIMAVILFASFIPTAGAMASPLAPGTIKTTWLWNTSLVNSPESRNEILEFAAEQHVSRIYLQVDPDVAVDAYRAFIKQATSLGVQIHALDGAPDWIYLDTRHRMTETINWVKAYNREVTEEERFTGIQMDIEPYILPE</sequence>
<comment type="caution">
    <text evidence="2">The sequence shown here is derived from an EMBL/GenBank/DDBJ whole genome shotgun (WGS) entry which is preliminary data.</text>
</comment>
<dbReference type="Proteomes" id="UP000214746">
    <property type="component" value="Unassembled WGS sequence"/>
</dbReference>
<proteinExistence type="predicted"/>
<feature type="signal peptide" evidence="1">
    <location>
        <begin position="1"/>
        <end position="23"/>
    </location>
</feature>
<evidence type="ECO:0000313" key="3">
    <source>
        <dbReference type="Proteomes" id="UP000214746"/>
    </source>
</evidence>
<feature type="chain" id="PRO_5015908984" evidence="1">
    <location>
        <begin position="24"/>
        <end position="142"/>
    </location>
</feature>
<reference evidence="2" key="1">
    <citation type="submission" date="2018-06" db="EMBL/GenBank/DDBJ databases">
        <title>Paenibacillus xerothermodurans sp. nov. an extremely dry heat resistant spore forming bacterium isolated from the soil of Cape Canaveral, Florida.</title>
        <authorList>
            <person name="Seuylemezian A."/>
            <person name="Kaur N."/>
            <person name="Patil P."/>
            <person name="Patil P."/>
            <person name="Mayilraj S."/>
            <person name="Vaishampayan P."/>
        </authorList>
    </citation>
    <scope>NUCLEOTIDE SEQUENCE [LARGE SCALE GENOMIC DNA]</scope>
    <source>
        <strain evidence="2">ATCC 27380</strain>
    </source>
</reference>
<name>A0A2W1NKM8_PAEXE</name>
<dbReference type="OrthoDB" id="7054537at2"/>